<dbReference type="GO" id="GO:0003677">
    <property type="term" value="F:DNA binding"/>
    <property type="evidence" value="ECO:0007669"/>
    <property type="project" value="UniProtKB-KW"/>
</dbReference>
<dbReference type="GO" id="GO:0006352">
    <property type="term" value="P:DNA-templated transcription initiation"/>
    <property type="evidence" value="ECO:0007669"/>
    <property type="project" value="InterPro"/>
</dbReference>
<proteinExistence type="inferred from homology"/>
<dbReference type="InterPro" id="IPR050239">
    <property type="entry name" value="Sigma-70_RNA_pol_init_factors"/>
</dbReference>
<dbReference type="AlphaFoldDB" id="A0A9W6Z6E3"/>
<dbReference type="PANTHER" id="PTHR30603">
    <property type="entry name" value="RNA POLYMERASE SIGMA FACTOR RPO"/>
    <property type="match status" value="1"/>
</dbReference>
<dbReference type="InterPro" id="IPR007627">
    <property type="entry name" value="RNA_pol_sigma70_r2"/>
</dbReference>
<dbReference type="Gene3D" id="1.10.10.10">
    <property type="entry name" value="Winged helix-like DNA-binding domain superfamily/Winged helix DNA-binding domain"/>
    <property type="match status" value="2"/>
</dbReference>
<dbReference type="InterPro" id="IPR013324">
    <property type="entry name" value="RNA_pol_sigma_r3/r4-like"/>
</dbReference>
<comment type="similarity">
    <text evidence="1">Belongs to the sigma-70 factor family.</text>
</comment>
<dbReference type="NCBIfam" id="TIGR02937">
    <property type="entry name" value="sigma70-ECF"/>
    <property type="match status" value="1"/>
</dbReference>
<name>A0A9W6Z6E3_9STRA</name>
<feature type="signal peptide" evidence="7">
    <location>
        <begin position="1"/>
        <end position="21"/>
    </location>
</feature>
<feature type="chain" id="PRO_5040831089" description="RNA polymerase sigma-70 domain-containing protein" evidence="7">
    <location>
        <begin position="22"/>
        <end position="408"/>
    </location>
</feature>
<evidence type="ECO:0000313" key="10">
    <source>
        <dbReference type="Proteomes" id="UP001165160"/>
    </source>
</evidence>
<comment type="caution">
    <text evidence="9">The sequence shown here is derived from an EMBL/GenBank/DDBJ whole genome shotgun (WGS) entry which is preliminary data.</text>
</comment>
<dbReference type="SUPFAM" id="SSF88946">
    <property type="entry name" value="Sigma2 domain of RNA polymerase sigma factors"/>
    <property type="match status" value="1"/>
</dbReference>
<keyword evidence="7" id="KW-0732">Signal</keyword>
<dbReference type="Gene3D" id="1.10.601.10">
    <property type="entry name" value="RNA Polymerase Primary Sigma Factor"/>
    <property type="match status" value="1"/>
</dbReference>
<dbReference type="Pfam" id="PF04542">
    <property type="entry name" value="Sigma70_r2"/>
    <property type="match status" value="1"/>
</dbReference>
<dbReference type="PRINTS" id="PR00046">
    <property type="entry name" value="SIGMA70FCT"/>
</dbReference>
<feature type="domain" description="RNA polymerase sigma-70" evidence="8">
    <location>
        <begin position="193"/>
        <end position="206"/>
    </location>
</feature>
<evidence type="ECO:0000256" key="5">
    <source>
        <dbReference type="ARBA" id="ARBA00023163"/>
    </source>
</evidence>
<keyword evidence="3" id="KW-0731">Sigma factor</keyword>
<dbReference type="InterPro" id="IPR000943">
    <property type="entry name" value="RNA_pol_sigma70"/>
</dbReference>
<dbReference type="InterPro" id="IPR007630">
    <property type="entry name" value="RNA_pol_sigma70_r4"/>
</dbReference>
<feature type="compositionally biased region" description="Polar residues" evidence="6">
    <location>
        <begin position="77"/>
        <end position="86"/>
    </location>
</feature>
<keyword evidence="5" id="KW-0804">Transcription</keyword>
<dbReference type="GO" id="GO:0016987">
    <property type="term" value="F:sigma factor activity"/>
    <property type="evidence" value="ECO:0007669"/>
    <property type="project" value="UniProtKB-KW"/>
</dbReference>
<feature type="compositionally biased region" description="Low complexity" evidence="6">
    <location>
        <begin position="54"/>
        <end position="68"/>
    </location>
</feature>
<gene>
    <name evidence="9" type="ORF">TrVE_jg8888</name>
</gene>
<keyword evidence="2" id="KW-0805">Transcription regulation</keyword>
<evidence type="ECO:0000256" key="6">
    <source>
        <dbReference type="SAM" id="MobiDB-lite"/>
    </source>
</evidence>
<dbReference type="CDD" id="cd06171">
    <property type="entry name" value="Sigma70_r4"/>
    <property type="match status" value="1"/>
</dbReference>
<keyword evidence="4" id="KW-0238">DNA-binding</keyword>
<evidence type="ECO:0000256" key="2">
    <source>
        <dbReference type="ARBA" id="ARBA00023015"/>
    </source>
</evidence>
<feature type="region of interest" description="Disordered" evidence="6">
    <location>
        <begin position="49"/>
        <end position="102"/>
    </location>
</feature>
<dbReference type="Pfam" id="PF04539">
    <property type="entry name" value="Sigma70_r3"/>
    <property type="match status" value="1"/>
</dbReference>
<dbReference type="SUPFAM" id="SSF88659">
    <property type="entry name" value="Sigma3 and sigma4 domains of RNA polymerase sigma factors"/>
    <property type="match status" value="2"/>
</dbReference>
<dbReference type="InterPro" id="IPR013325">
    <property type="entry name" value="RNA_pol_sigma_r2"/>
</dbReference>
<protein>
    <recommendedName>
        <fullName evidence="8">RNA polymerase sigma-70 domain-containing protein</fullName>
    </recommendedName>
</protein>
<reference evidence="10" key="1">
    <citation type="journal article" date="2023" name="Commun. Biol.">
        <title>Genome analysis of Parmales, the sister group of diatoms, reveals the evolutionary specialization of diatoms from phago-mixotrophs to photoautotrophs.</title>
        <authorList>
            <person name="Ban H."/>
            <person name="Sato S."/>
            <person name="Yoshikawa S."/>
            <person name="Yamada K."/>
            <person name="Nakamura Y."/>
            <person name="Ichinomiya M."/>
            <person name="Sato N."/>
            <person name="Blanc-Mathieu R."/>
            <person name="Endo H."/>
            <person name="Kuwata A."/>
            <person name="Ogata H."/>
        </authorList>
    </citation>
    <scope>NUCLEOTIDE SEQUENCE [LARGE SCALE GENOMIC DNA]</scope>
    <source>
        <strain evidence="10">NIES 3699</strain>
    </source>
</reference>
<organism evidence="9 10">
    <name type="scientific">Triparma verrucosa</name>
    <dbReference type="NCBI Taxonomy" id="1606542"/>
    <lineage>
        <taxon>Eukaryota</taxon>
        <taxon>Sar</taxon>
        <taxon>Stramenopiles</taxon>
        <taxon>Ochrophyta</taxon>
        <taxon>Bolidophyceae</taxon>
        <taxon>Parmales</taxon>
        <taxon>Triparmaceae</taxon>
        <taxon>Triparma</taxon>
    </lineage>
</organism>
<evidence type="ECO:0000256" key="3">
    <source>
        <dbReference type="ARBA" id="ARBA00023082"/>
    </source>
</evidence>
<evidence type="ECO:0000259" key="8">
    <source>
        <dbReference type="PROSITE" id="PS00715"/>
    </source>
</evidence>
<dbReference type="Pfam" id="PF04545">
    <property type="entry name" value="Sigma70_r4"/>
    <property type="match status" value="1"/>
</dbReference>
<dbReference type="PROSITE" id="PS00715">
    <property type="entry name" value="SIGMA70_1"/>
    <property type="match status" value="1"/>
</dbReference>
<dbReference type="InterPro" id="IPR014284">
    <property type="entry name" value="RNA_pol_sigma-70_dom"/>
</dbReference>
<evidence type="ECO:0000313" key="9">
    <source>
        <dbReference type="EMBL" id="GMH46606.1"/>
    </source>
</evidence>
<accession>A0A9W6Z6E3</accession>
<dbReference type="PANTHER" id="PTHR30603:SF47">
    <property type="entry name" value="RNA POLYMERASE SIGMA FACTOR SIGD, CHLOROPLASTIC"/>
    <property type="match status" value="1"/>
</dbReference>
<evidence type="ECO:0000256" key="1">
    <source>
        <dbReference type="ARBA" id="ARBA00007788"/>
    </source>
</evidence>
<dbReference type="InterPro" id="IPR007624">
    <property type="entry name" value="RNA_pol_sigma70_r3"/>
</dbReference>
<evidence type="ECO:0000256" key="7">
    <source>
        <dbReference type="SAM" id="SignalP"/>
    </source>
</evidence>
<dbReference type="Proteomes" id="UP001165160">
    <property type="component" value="Unassembled WGS sequence"/>
</dbReference>
<keyword evidence="10" id="KW-1185">Reference proteome</keyword>
<sequence length="408" mass="45214">MKASTLTHAFFLALLLQPSITLVIPHNVVPRVPSTALNLVQKPLQSQIPAPEHSNQYSNQYSNPNQSPDGVLGVPSNPASRTTQLTAMGGGGSSGGEAASRGYTKLTVEEESGLSNQVQVMVRLKNEKDKLHSKLDRTPTDEEWANVVGCSTKTLKDQIKKSQHAKQKLVTANVGMVAKIARNYGTHGVPLADLMQEGNLGLLEAADRFDPSKGFKFCTYATYWIRQRISRSIANHSRVIRLPVPVHLQVNNIKKTMRLMEAGLGRKPTTAEVAKHLNIPESKINLIMESSKKTISLDQQATNGPDDHRVLGDRIVWEGVGPEEHTVASELRSDLFKSMDDFDSRERMVIGLRFGLDDGNFLSCAEVAKRVGVSKERVRMIEAKAINKLRHPSRNLRLKEYFLGLFEH</sequence>
<dbReference type="EMBL" id="BRXX01000549">
    <property type="protein sequence ID" value="GMH46606.1"/>
    <property type="molecule type" value="Genomic_DNA"/>
</dbReference>
<dbReference type="InterPro" id="IPR036388">
    <property type="entry name" value="WH-like_DNA-bd_sf"/>
</dbReference>
<evidence type="ECO:0000256" key="4">
    <source>
        <dbReference type="ARBA" id="ARBA00023125"/>
    </source>
</evidence>